<dbReference type="Pfam" id="PF13115">
    <property type="entry name" value="YtkA"/>
    <property type="match status" value="1"/>
</dbReference>
<feature type="chain" id="PRO_5046546297" evidence="1">
    <location>
        <begin position="25"/>
        <end position="138"/>
    </location>
</feature>
<dbReference type="InterPro" id="IPR032693">
    <property type="entry name" value="YtkA-like_dom"/>
</dbReference>
<accession>A0ABT1D2P7</accession>
<sequence>MFKSALNPLHAAALAVAVAGCASAFQTSSESYRFELVDSQVRASDTGVQLRVRLVRLPDNRPVTGAEIYGQRLGMWMSGYKTTTWRMTAAVGPAEAEGNGVYRLRAELPMAGEWSLSLSARVPGEARPVRGTVRVRAS</sequence>
<evidence type="ECO:0000259" key="2">
    <source>
        <dbReference type="Pfam" id="PF13115"/>
    </source>
</evidence>
<gene>
    <name evidence="3" type="ORF">JYK14_08325</name>
</gene>
<organism evidence="3 4">
    <name type="scientific">Siccirubricoccus soli</name>
    <dbReference type="NCBI Taxonomy" id="2899147"/>
    <lineage>
        <taxon>Bacteria</taxon>
        <taxon>Pseudomonadati</taxon>
        <taxon>Pseudomonadota</taxon>
        <taxon>Alphaproteobacteria</taxon>
        <taxon>Acetobacterales</taxon>
        <taxon>Roseomonadaceae</taxon>
        <taxon>Siccirubricoccus</taxon>
    </lineage>
</organism>
<feature type="signal peptide" evidence="1">
    <location>
        <begin position="1"/>
        <end position="24"/>
    </location>
</feature>
<evidence type="ECO:0000313" key="3">
    <source>
        <dbReference type="EMBL" id="MCO6416172.1"/>
    </source>
</evidence>
<dbReference type="EMBL" id="JAFIRR010000048">
    <property type="protein sequence ID" value="MCO6416172.1"/>
    <property type="molecule type" value="Genomic_DNA"/>
</dbReference>
<comment type="caution">
    <text evidence="3">The sequence shown here is derived from an EMBL/GenBank/DDBJ whole genome shotgun (WGS) entry which is preliminary data.</text>
</comment>
<dbReference type="RefSeq" id="WP_252952779.1">
    <property type="nucleotide sequence ID" value="NZ_JAFIRR010000048.1"/>
</dbReference>
<evidence type="ECO:0000256" key="1">
    <source>
        <dbReference type="SAM" id="SignalP"/>
    </source>
</evidence>
<keyword evidence="1" id="KW-0732">Signal</keyword>
<keyword evidence="4" id="KW-1185">Reference proteome</keyword>
<name>A0ABT1D2P7_9PROT</name>
<reference evidence="3 4" key="1">
    <citation type="submission" date="2021-12" db="EMBL/GenBank/DDBJ databases">
        <title>Siccirubricoccus leaddurans sp. nov., a high concentration Zn2+ tolerance bacterium.</title>
        <authorList>
            <person name="Cao Y."/>
        </authorList>
    </citation>
    <scope>NUCLEOTIDE SEQUENCE [LARGE SCALE GENOMIC DNA]</scope>
    <source>
        <strain evidence="3 4">KC 17139</strain>
    </source>
</reference>
<dbReference type="Proteomes" id="UP001523392">
    <property type="component" value="Unassembled WGS sequence"/>
</dbReference>
<dbReference type="PROSITE" id="PS51257">
    <property type="entry name" value="PROKAR_LIPOPROTEIN"/>
    <property type="match status" value="1"/>
</dbReference>
<feature type="domain" description="YtkA-like" evidence="2">
    <location>
        <begin position="29"/>
        <end position="118"/>
    </location>
</feature>
<protein>
    <submittedName>
        <fullName evidence="3">FixH family protein</fullName>
    </submittedName>
</protein>
<proteinExistence type="predicted"/>
<evidence type="ECO:0000313" key="4">
    <source>
        <dbReference type="Proteomes" id="UP001523392"/>
    </source>
</evidence>